<gene>
    <name evidence="2" type="ORF">ACFPMG_11565</name>
</gene>
<dbReference type="SUPFAM" id="SSF53448">
    <property type="entry name" value="Nucleotide-diphospho-sugar transferases"/>
    <property type="match status" value="1"/>
</dbReference>
<keyword evidence="2" id="KW-0808">Transferase</keyword>
<name>A0ABW0G3R6_9PROT</name>
<proteinExistence type="predicted"/>
<evidence type="ECO:0000313" key="3">
    <source>
        <dbReference type="Proteomes" id="UP001596166"/>
    </source>
</evidence>
<evidence type="ECO:0000259" key="1">
    <source>
        <dbReference type="Pfam" id="PF00535"/>
    </source>
</evidence>
<dbReference type="EMBL" id="JBHSLC010000017">
    <property type="protein sequence ID" value="MFC5355645.1"/>
    <property type="molecule type" value="Genomic_DNA"/>
</dbReference>
<sequence>MRIALVTPVLNRRDFLRQTMDWVLAADPGGLEYVVVDGGSTDGSLDVVRERAGRLAGFISEPDDGLYHALNKGFARTSGEIMGWINAGDGLFPDSLAIVREVFETFPEIEWVTSRVVSFLDEAGRLVEQGVHQGIARESFLAGEHLAGFSRGRSMTFVQQESTFWRRSLWDRAGGRLDTSLALAADFELWHRFFGHALLWSVSAPLGAFRRHRDQLSAVRHDDYVAEAGSVLRRQGVHPRGRFGQTLSVGLRRSLPRPLRPAAARLGLFRPAPFCRFDGAAQAWCLEWL</sequence>
<comment type="caution">
    <text evidence="2">The sequence shown here is derived from an EMBL/GenBank/DDBJ whole genome shotgun (WGS) entry which is preliminary data.</text>
</comment>
<dbReference type="EC" id="2.4.-.-" evidence="2"/>
<dbReference type="InterPro" id="IPR001173">
    <property type="entry name" value="Glyco_trans_2-like"/>
</dbReference>
<dbReference type="CDD" id="cd06433">
    <property type="entry name" value="GT_2_WfgS_like"/>
    <property type="match status" value="1"/>
</dbReference>
<protein>
    <submittedName>
        <fullName evidence="2">Glycosyltransferase family 2 protein</fullName>
        <ecNumber evidence="2">2.4.-.-</ecNumber>
    </submittedName>
</protein>
<dbReference type="PANTHER" id="PTHR43685:SF11">
    <property type="entry name" value="GLYCOSYLTRANSFERASE TAGX-RELATED"/>
    <property type="match status" value="1"/>
</dbReference>
<keyword evidence="3" id="KW-1185">Reference proteome</keyword>
<dbReference type="Pfam" id="PF00535">
    <property type="entry name" value="Glycos_transf_2"/>
    <property type="match status" value="1"/>
</dbReference>
<dbReference type="InterPro" id="IPR050834">
    <property type="entry name" value="Glycosyltransf_2"/>
</dbReference>
<dbReference type="Proteomes" id="UP001596166">
    <property type="component" value="Unassembled WGS sequence"/>
</dbReference>
<dbReference type="PANTHER" id="PTHR43685">
    <property type="entry name" value="GLYCOSYLTRANSFERASE"/>
    <property type="match status" value="1"/>
</dbReference>
<evidence type="ECO:0000313" key="2">
    <source>
        <dbReference type="EMBL" id="MFC5355645.1"/>
    </source>
</evidence>
<dbReference type="Gene3D" id="3.90.550.10">
    <property type="entry name" value="Spore Coat Polysaccharide Biosynthesis Protein SpsA, Chain A"/>
    <property type="match status" value="1"/>
</dbReference>
<keyword evidence="2" id="KW-0328">Glycosyltransferase</keyword>
<dbReference type="InterPro" id="IPR029044">
    <property type="entry name" value="Nucleotide-diphossugar_trans"/>
</dbReference>
<feature type="domain" description="Glycosyltransferase 2-like" evidence="1">
    <location>
        <begin position="6"/>
        <end position="110"/>
    </location>
</feature>
<reference evidence="3" key="1">
    <citation type="journal article" date="2019" name="Int. J. Syst. Evol. Microbiol.">
        <title>The Global Catalogue of Microorganisms (GCM) 10K type strain sequencing project: providing services to taxonomists for standard genome sequencing and annotation.</title>
        <authorList>
            <consortium name="The Broad Institute Genomics Platform"/>
            <consortium name="The Broad Institute Genome Sequencing Center for Infectious Disease"/>
            <person name="Wu L."/>
            <person name="Ma J."/>
        </authorList>
    </citation>
    <scope>NUCLEOTIDE SEQUENCE [LARGE SCALE GENOMIC DNA]</scope>
    <source>
        <strain evidence="3">CCUG 58760</strain>
    </source>
</reference>
<accession>A0ABW0G3R6</accession>
<dbReference type="RefSeq" id="WP_376995278.1">
    <property type="nucleotide sequence ID" value="NZ_JBHSLC010000017.1"/>
</dbReference>
<organism evidence="2 3">
    <name type="scientific">Azospirillum himalayense</name>
    <dbReference type="NCBI Taxonomy" id="654847"/>
    <lineage>
        <taxon>Bacteria</taxon>
        <taxon>Pseudomonadati</taxon>
        <taxon>Pseudomonadota</taxon>
        <taxon>Alphaproteobacteria</taxon>
        <taxon>Rhodospirillales</taxon>
        <taxon>Azospirillaceae</taxon>
        <taxon>Azospirillum</taxon>
    </lineage>
</organism>
<dbReference type="GO" id="GO:0016757">
    <property type="term" value="F:glycosyltransferase activity"/>
    <property type="evidence" value="ECO:0007669"/>
    <property type="project" value="UniProtKB-KW"/>
</dbReference>